<keyword evidence="1 2" id="KW-0238">DNA-binding</keyword>
<dbReference type="InterPro" id="IPR050109">
    <property type="entry name" value="HTH-type_TetR-like_transc_reg"/>
</dbReference>
<evidence type="ECO:0000313" key="6">
    <source>
        <dbReference type="Proteomes" id="UP001501842"/>
    </source>
</evidence>
<dbReference type="Proteomes" id="UP001501842">
    <property type="component" value="Unassembled WGS sequence"/>
</dbReference>
<dbReference type="InterPro" id="IPR036271">
    <property type="entry name" value="Tet_transcr_reg_TetR-rel_C_sf"/>
</dbReference>
<dbReference type="Gene3D" id="1.10.357.10">
    <property type="entry name" value="Tetracycline Repressor, domain 2"/>
    <property type="match status" value="1"/>
</dbReference>
<evidence type="ECO:0000259" key="4">
    <source>
        <dbReference type="PROSITE" id="PS50977"/>
    </source>
</evidence>
<dbReference type="PANTHER" id="PTHR30055">
    <property type="entry name" value="HTH-TYPE TRANSCRIPTIONAL REGULATOR RUTR"/>
    <property type="match status" value="1"/>
</dbReference>
<feature type="domain" description="HTH tetR-type" evidence="4">
    <location>
        <begin position="23"/>
        <end position="84"/>
    </location>
</feature>
<feature type="DNA-binding region" description="H-T-H motif" evidence="2">
    <location>
        <begin position="47"/>
        <end position="66"/>
    </location>
</feature>
<evidence type="ECO:0000256" key="3">
    <source>
        <dbReference type="SAM" id="MobiDB-lite"/>
    </source>
</evidence>
<dbReference type="RefSeq" id="WP_344455953.1">
    <property type="nucleotide sequence ID" value="NZ_BAAATZ010000032.1"/>
</dbReference>
<evidence type="ECO:0000256" key="1">
    <source>
        <dbReference type="ARBA" id="ARBA00023125"/>
    </source>
</evidence>
<comment type="caution">
    <text evidence="5">The sequence shown here is derived from an EMBL/GenBank/DDBJ whole genome shotgun (WGS) entry which is preliminary data.</text>
</comment>
<sequence length="243" mass="26703">MSVPDRAVERPDGRQARWDRHNHERQQHIVDAAIAVIEENEPGAHVHLQRIADRAGLTRSVIYRHFADRADLDRAVRTAVVDGLSDELLPAVALDGTIPDIIERVVSRYVNWALAHPSLHRLAESDPATRTAGPLQRGLERISEQVMSVVVTALDTLGAPLSDDERAMIDPLAFGLVGAVFSAVRRWLVLGEDRPPASVLVSSLSDSVWYLLEGHARSLGVDLPRDQPVQTLLEQASLAVDRG</sequence>
<dbReference type="SUPFAM" id="SSF48498">
    <property type="entry name" value="Tetracyclin repressor-like, C-terminal domain"/>
    <property type="match status" value="1"/>
</dbReference>
<accession>A0ABN3UNB3</accession>
<dbReference type="InterPro" id="IPR009057">
    <property type="entry name" value="Homeodomain-like_sf"/>
</dbReference>
<dbReference type="PANTHER" id="PTHR30055:SF226">
    <property type="entry name" value="HTH-TYPE TRANSCRIPTIONAL REGULATOR PKSA"/>
    <property type="match status" value="1"/>
</dbReference>
<feature type="region of interest" description="Disordered" evidence="3">
    <location>
        <begin position="1"/>
        <end position="22"/>
    </location>
</feature>
<proteinExistence type="predicted"/>
<protein>
    <submittedName>
        <fullName evidence="5">TetR/AcrR family transcriptional regulator</fullName>
    </submittedName>
</protein>
<name>A0ABN3UNB3_9ACTN</name>
<evidence type="ECO:0000313" key="5">
    <source>
        <dbReference type="EMBL" id="GAA2736167.1"/>
    </source>
</evidence>
<dbReference type="EMBL" id="BAAATZ010000032">
    <property type="protein sequence ID" value="GAA2736167.1"/>
    <property type="molecule type" value="Genomic_DNA"/>
</dbReference>
<dbReference type="PROSITE" id="PS50977">
    <property type="entry name" value="HTH_TETR_2"/>
    <property type="match status" value="1"/>
</dbReference>
<reference evidence="5 6" key="1">
    <citation type="journal article" date="2019" name="Int. J. Syst. Evol. Microbiol.">
        <title>The Global Catalogue of Microorganisms (GCM) 10K type strain sequencing project: providing services to taxonomists for standard genome sequencing and annotation.</title>
        <authorList>
            <consortium name="The Broad Institute Genomics Platform"/>
            <consortium name="The Broad Institute Genome Sequencing Center for Infectious Disease"/>
            <person name="Wu L."/>
            <person name="Ma J."/>
        </authorList>
    </citation>
    <scope>NUCLEOTIDE SEQUENCE [LARGE SCALE GENOMIC DNA]</scope>
    <source>
        <strain evidence="5 6">JCM 8201</strain>
    </source>
</reference>
<organism evidence="5 6">
    <name type="scientific">Actinocorallia aurantiaca</name>
    <dbReference type="NCBI Taxonomy" id="46204"/>
    <lineage>
        <taxon>Bacteria</taxon>
        <taxon>Bacillati</taxon>
        <taxon>Actinomycetota</taxon>
        <taxon>Actinomycetes</taxon>
        <taxon>Streptosporangiales</taxon>
        <taxon>Thermomonosporaceae</taxon>
        <taxon>Actinocorallia</taxon>
    </lineage>
</organism>
<dbReference type="Pfam" id="PF00440">
    <property type="entry name" value="TetR_N"/>
    <property type="match status" value="1"/>
</dbReference>
<gene>
    <name evidence="5" type="ORF">GCM10010439_62600</name>
</gene>
<dbReference type="InterPro" id="IPR001647">
    <property type="entry name" value="HTH_TetR"/>
</dbReference>
<dbReference type="SUPFAM" id="SSF46689">
    <property type="entry name" value="Homeodomain-like"/>
    <property type="match status" value="1"/>
</dbReference>
<evidence type="ECO:0000256" key="2">
    <source>
        <dbReference type="PROSITE-ProRule" id="PRU00335"/>
    </source>
</evidence>
<keyword evidence="6" id="KW-1185">Reference proteome</keyword>